<gene>
    <name evidence="1" type="ORF">AQJ64_20940</name>
</gene>
<dbReference type="RefSeq" id="WP_055638033.1">
    <property type="nucleotide sequence ID" value="NZ_JBIRTR010000003.1"/>
</dbReference>
<sequence>MAGEVHDILCWRGPVSVNVFVIGSGNTPLPKEAFHLAGLVPDAYLPFPLLEQPEAVERLGLVSYDLDFDDVSLDLREYTRAVLRRVCAGTRAVAWTAFEGTFHYDDLLTDEVAHQVYGYCTTGAEPVVEWDIAALQGEEWRRGIAGARAALDALLSASETARREEPHRPSV</sequence>
<dbReference type="EMBL" id="LMWW01000034">
    <property type="protein sequence ID" value="KUN81677.1"/>
    <property type="molecule type" value="Genomic_DNA"/>
</dbReference>
<dbReference type="Proteomes" id="UP000052982">
    <property type="component" value="Unassembled WGS sequence"/>
</dbReference>
<dbReference type="AlphaFoldDB" id="A0A101SX18"/>
<comment type="caution">
    <text evidence="1">The sequence shown here is derived from an EMBL/GenBank/DDBJ whole genome shotgun (WGS) entry which is preliminary data.</text>
</comment>
<organism evidence="1 2">
    <name type="scientific">Streptomyces griseoruber</name>
    <dbReference type="NCBI Taxonomy" id="1943"/>
    <lineage>
        <taxon>Bacteria</taxon>
        <taxon>Bacillati</taxon>
        <taxon>Actinomycetota</taxon>
        <taxon>Actinomycetes</taxon>
        <taxon>Kitasatosporales</taxon>
        <taxon>Streptomycetaceae</taxon>
        <taxon>Streptomyces</taxon>
    </lineage>
</organism>
<proteinExistence type="predicted"/>
<name>A0A101SX18_9ACTN</name>
<reference evidence="1 2" key="1">
    <citation type="submission" date="2015-10" db="EMBL/GenBank/DDBJ databases">
        <title>Draft genome sequence of Streptomyces griseoruber DSM 40281, type strain for the species Streptomyces griseoruber.</title>
        <authorList>
            <person name="Ruckert C."/>
            <person name="Winkler A."/>
            <person name="Kalinowski J."/>
            <person name="Kampfer P."/>
            <person name="Glaeser S."/>
        </authorList>
    </citation>
    <scope>NUCLEOTIDE SEQUENCE [LARGE SCALE GENOMIC DNA]</scope>
    <source>
        <strain evidence="1 2">DSM 40281</strain>
    </source>
</reference>
<keyword evidence="2" id="KW-1185">Reference proteome</keyword>
<protein>
    <submittedName>
        <fullName evidence="1">Uncharacterized protein</fullName>
    </submittedName>
</protein>
<evidence type="ECO:0000313" key="1">
    <source>
        <dbReference type="EMBL" id="KUN81677.1"/>
    </source>
</evidence>
<dbReference type="OrthoDB" id="4213212at2"/>
<accession>A0A101SX18</accession>
<evidence type="ECO:0000313" key="2">
    <source>
        <dbReference type="Proteomes" id="UP000052982"/>
    </source>
</evidence>